<dbReference type="PANTHER" id="PTHR11557:SF0">
    <property type="entry name" value="PORPHOBILINOGEN DEAMINASE"/>
    <property type="match status" value="1"/>
</dbReference>
<keyword evidence="4" id="KW-0627">Porphyrin biosynthesis</keyword>
<dbReference type="InterPro" id="IPR022419">
    <property type="entry name" value="Porphobilin_deaminase_cofac_BS"/>
</dbReference>
<gene>
    <name evidence="9" type="ORF">J2751_001807</name>
</gene>
<dbReference type="AlphaFoldDB" id="A0A8T4GH90"/>
<dbReference type="PRINTS" id="PR00151">
    <property type="entry name" value="PORPHBDMNASE"/>
</dbReference>
<dbReference type="EC" id="2.5.1.61" evidence="5"/>
<dbReference type="SUPFAM" id="SSF54782">
    <property type="entry name" value="Porphobilinogen deaminase (hydroxymethylbilane synthase), C-terminal domain"/>
    <property type="match status" value="1"/>
</dbReference>
<evidence type="ECO:0000256" key="3">
    <source>
        <dbReference type="ARBA" id="ARBA00022679"/>
    </source>
</evidence>
<evidence type="ECO:0000313" key="10">
    <source>
        <dbReference type="Proteomes" id="UP000823588"/>
    </source>
</evidence>
<dbReference type="Pfam" id="PF01379">
    <property type="entry name" value="Porphobil_deam"/>
    <property type="match status" value="2"/>
</dbReference>
<dbReference type="InterPro" id="IPR022417">
    <property type="entry name" value="Porphobilin_deaminase_N"/>
</dbReference>
<dbReference type="RefSeq" id="WP_209485270.1">
    <property type="nucleotide sequence ID" value="NZ_JAGGKQ010000012.1"/>
</dbReference>
<dbReference type="GO" id="GO:0004418">
    <property type="term" value="F:hydroxymethylbilane synthase activity"/>
    <property type="evidence" value="ECO:0007669"/>
    <property type="project" value="UniProtKB-UniRule"/>
</dbReference>
<keyword evidence="10" id="KW-1185">Reference proteome</keyword>
<dbReference type="Proteomes" id="UP000823588">
    <property type="component" value="Unassembled WGS sequence"/>
</dbReference>
<evidence type="ECO:0000256" key="6">
    <source>
        <dbReference type="SAM" id="MobiDB-lite"/>
    </source>
</evidence>
<dbReference type="SUPFAM" id="SSF53850">
    <property type="entry name" value="Periplasmic binding protein-like II"/>
    <property type="match status" value="2"/>
</dbReference>
<dbReference type="InterPro" id="IPR036803">
    <property type="entry name" value="Porphobilinogen_deaminase_C_sf"/>
</dbReference>
<dbReference type="PANTHER" id="PTHR11557">
    <property type="entry name" value="PORPHOBILINOGEN DEAMINASE"/>
    <property type="match status" value="1"/>
</dbReference>
<feature type="region of interest" description="Disordered" evidence="6">
    <location>
        <begin position="178"/>
        <end position="202"/>
    </location>
</feature>
<accession>A0A8T4GH90</accession>
<sequence length="391" mass="41506">MTETLTLATRGSDLALTQAETVRDALSTRKREVDIRRVETRGDRIPDEMIHRLGRTGAFVRALDEKVLAGDADLAVHSLKDVPTEGMDDMVVAGVPERAPSGDVLVHPEGSALDDLPAGAVVGTGSLRRTAQIKAARPDLDVEPIRGNVDTRVEKLLAPGLQAEHERRLIASGEAAALTAEGGEEVSEDDTGSDGPDGDTDASFERSVEEWFDSLSELERSAMERSVDVEYDALVMAEAGLRRSGLYDDGRTTRLPREEFVPAAGQGAIAVTATDPDTIEAIRSAIDHPRTRVAATVERTVLAELNGGCIAPIGVSALVQGEHVHTRVRVLSTDGTEEVEGTRDLPIRDHAGAAESFAADLADRGAADLIAEARETVDSAASGDEEGNPDE</sequence>
<feature type="compositionally biased region" description="Acidic residues" evidence="6">
    <location>
        <begin position="182"/>
        <end position="202"/>
    </location>
</feature>
<dbReference type="NCBIfam" id="TIGR00212">
    <property type="entry name" value="hemC"/>
    <property type="match status" value="1"/>
</dbReference>
<comment type="cofactor">
    <cofactor evidence="1">
        <name>dipyrromethane</name>
        <dbReference type="ChEBI" id="CHEBI:60342"/>
    </cofactor>
</comment>
<dbReference type="Pfam" id="PF03900">
    <property type="entry name" value="Porphobil_deamC"/>
    <property type="match status" value="1"/>
</dbReference>
<evidence type="ECO:0000313" key="9">
    <source>
        <dbReference type="EMBL" id="MBP1922791.1"/>
    </source>
</evidence>
<feature type="domain" description="Porphobilinogen deaminase C-terminal" evidence="8">
    <location>
        <begin position="295"/>
        <end position="341"/>
    </location>
</feature>
<evidence type="ECO:0000259" key="7">
    <source>
        <dbReference type="Pfam" id="PF01379"/>
    </source>
</evidence>
<evidence type="ECO:0000256" key="5">
    <source>
        <dbReference type="NCBIfam" id="TIGR00212"/>
    </source>
</evidence>
<evidence type="ECO:0000259" key="8">
    <source>
        <dbReference type="Pfam" id="PF03900"/>
    </source>
</evidence>
<dbReference type="Gene3D" id="3.30.160.40">
    <property type="entry name" value="Porphobilinogen deaminase, C-terminal domain"/>
    <property type="match status" value="1"/>
</dbReference>
<evidence type="ECO:0000256" key="2">
    <source>
        <dbReference type="ARBA" id="ARBA00005638"/>
    </source>
</evidence>
<evidence type="ECO:0000256" key="1">
    <source>
        <dbReference type="ARBA" id="ARBA00001916"/>
    </source>
</evidence>
<dbReference type="GO" id="GO:0005737">
    <property type="term" value="C:cytoplasm"/>
    <property type="evidence" value="ECO:0007669"/>
    <property type="project" value="UniProtKB-UniRule"/>
</dbReference>
<feature type="domain" description="Porphobilinogen deaminase N-terminal" evidence="7">
    <location>
        <begin position="228"/>
        <end position="277"/>
    </location>
</feature>
<protein>
    <recommendedName>
        <fullName evidence="5">Hydroxymethylbilane synthase</fullName>
        <ecNumber evidence="5">2.5.1.61</ecNumber>
    </recommendedName>
</protein>
<feature type="domain" description="Porphobilinogen deaminase N-terminal" evidence="7">
    <location>
        <begin position="5"/>
        <end position="158"/>
    </location>
</feature>
<dbReference type="EMBL" id="JAGGKQ010000012">
    <property type="protein sequence ID" value="MBP1922791.1"/>
    <property type="molecule type" value="Genomic_DNA"/>
</dbReference>
<dbReference type="OrthoDB" id="8042at2157"/>
<dbReference type="InterPro" id="IPR022418">
    <property type="entry name" value="Porphobilinogen_deaminase_C"/>
</dbReference>
<keyword evidence="3 9" id="KW-0808">Transferase</keyword>
<dbReference type="Gene3D" id="3.40.190.10">
    <property type="entry name" value="Periplasmic binding protein-like II"/>
    <property type="match status" value="4"/>
</dbReference>
<name>A0A8T4GH90_9EURY</name>
<dbReference type="InterPro" id="IPR000860">
    <property type="entry name" value="HemC"/>
</dbReference>
<comment type="caution">
    <text evidence="9">The sequence shown here is derived from an EMBL/GenBank/DDBJ whole genome shotgun (WGS) entry which is preliminary data.</text>
</comment>
<comment type="similarity">
    <text evidence="2">Belongs to the HMBS family.</text>
</comment>
<evidence type="ECO:0000256" key="4">
    <source>
        <dbReference type="ARBA" id="ARBA00023244"/>
    </source>
</evidence>
<dbReference type="GO" id="GO:0006783">
    <property type="term" value="P:heme biosynthetic process"/>
    <property type="evidence" value="ECO:0007669"/>
    <property type="project" value="TreeGrafter"/>
</dbReference>
<dbReference type="PROSITE" id="PS00533">
    <property type="entry name" value="PORPHOBILINOGEN_DEAM"/>
    <property type="match status" value="1"/>
</dbReference>
<organism evidence="9 10">
    <name type="scientific">Halorubrum alkaliphilum</name>
    <dbReference type="NCBI Taxonomy" id="261290"/>
    <lineage>
        <taxon>Archaea</taxon>
        <taxon>Methanobacteriati</taxon>
        <taxon>Methanobacteriota</taxon>
        <taxon>Stenosarchaea group</taxon>
        <taxon>Halobacteria</taxon>
        <taxon>Halobacteriales</taxon>
        <taxon>Haloferacaceae</taxon>
        <taxon>Halorubrum</taxon>
    </lineage>
</organism>
<reference evidence="9" key="1">
    <citation type="submission" date="2021-03" db="EMBL/GenBank/DDBJ databases">
        <title>Genomic Encyclopedia of Type Strains, Phase IV (KMG-IV): sequencing the most valuable type-strain genomes for metagenomic binning, comparative biology and taxonomic classification.</title>
        <authorList>
            <person name="Goeker M."/>
        </authorList>
    </citation>
    <scope>NUCLEOTIDE SEQUENCE</scope>
    <source>
        <strain evidence="9">DSM 23564</strain>
    </source>
</reference>
<proteinExistence type="inferred from homology"/>